<evidence type="ECO:0000256" key="2">
    <source>
        <dbReference type="SAM" id="Coils"/>
    </source>
</evidence>
<dbReference type="Pfam" id="PF12763">
    <property type="entry name" value="EH"/>
    <property type="match status" value="2"/>
</dbReference>
<feature type="region of interest" description="Disordered" evidence="3">
    <location>
        <begin position="735"/>
        <end position="847"/>
    </location>
</feature>
<dbReference type="PROSITE" id="PS50222">
    <property type="entry name" value="EF_HAND_2"/>
    <property type="match status" value="4"/>
</dbReference>
<sequence length="1110" mass="120563">MAGQNPMDQFEAYFRRADLDGDGRISGAEAVSFFEGSNLTKQVLAQIWMHADQSKTGFLGRAEFYNALRLVTVAQSKRELTPDIVKAALYGPAAAKIPPPKINLPATPTPQMNSMVAAPAPQMGPVAPTSSQNLGFRAQGVPNPSMNQHYFPQQNQAIRPPQVMPPGTASLPPQSIAGLEPNRGGNMLGTNVPNSNISNDWLGGRTSAVPNGPRGVSPSMPLPTSQLQAPISMASPVSMGSQPTANASKALAVTGNGFASDPISGVDMFSAISSGTKKEPSGPSYSSSGAPASSAISSVSSGPQPLAKQSSLDSLQSAFSMQPAGGQIPRTQSSFSPTQQVSAQGSSPLASSGISVGPGNSTPDNSQLSWPKMKPSDVQKYTKVFMEVDTDRDGKITGEQARNLFLSWRLPREVLKQVWDLSDQDNDSMLSLREFCCALYMMERYREGRPLPAALPSNIMYDETLLSLTGQPKVTYANAAWGPGPGPSPGFGQQQAMPGAGPMAPGTNLRPPMQVSGPRAIQPNQQKPGAPALEDSFLNQHHTGGQNAANSKSREATTAGEKVQETEILDSKEKLEFYRTKMQELVLYKRRCDNKLNEITERASADKREAESLIKKYEEKHKQVAEIASKLTIEEARFRDIQERKKELHQAIVNMEHGGSSDGILQVRADRLQSDLEELLKALTERCKKHGLDVKSTALIELPIGWAPGIQEGAAVWDEEWDKFEDEGFANDLTLDAKNVSGPSKPQPASVHKEKVSGNGSSTPNFYANGKAGNLPGISEHGFESESAYSHSEDELARSPHDSPAGRTALESPSQEFSDTPFGKGSEADAETHRSFDESTWGAFDNNDDVDSVWGFNPNHTKDSDTEKHKDIFGSSDFGVSPVRTGFSHTESTFQTKSPFSFEDSVPGTPMSKFSNSPRYSDVGDHFFDNSSRFDSFSMHDGGFSPRDKLTRFDSMNSTKDFGRFDSMNTSKDFGRFDSMNTSKDYGRFDYTNTSKDFSRFDSMNSSKDFGRFDSVNTSKDFGRFDSMNTSKDFGYGGKHTRFDSMSSTQDFGYGGEKHTRFDSMSSTKDFGHSSAFSFDEADPFGSSGPFKVSSESQTQKRGSDNWSAF</sequence>
<dbReference type="GO" id="GO:0005509">
    <property type="term" value="F:calcium ion binding"/>
    <property type="evidence" value="ECO:0007669"/>
    <property type="project" value="InterPro"/>
</dbReference>
<comment type="caution">
    <text evidence="6">The sequence shown here is derived from an EMBL/GenBank/DDBJ whole genome shotgun (WGS) entry which is preliminary data.</text>
</comment>
<dbReference type="Proteomes" id="UP001324115">
    <property type="component" value="Unassembled WGS sequence"/>
</dbReference>
<dbReference type="InterPro" id="IPR000261">
    <property type="entry name" value="EH_dom"/>
</dbReference>
<dbReference type="GO" id="GO:0006897">
    <property type="term" value="P:endocytosis"/>
    <property type="evidence" value="ECO:0007669"/>
    <property type="project" value="TreeGrafter"/>
</dbReference>
<feature type="compositionally biased region" description="Polar residues" evidence="3">
    <location>
        <begin position="329"/>
        <end position="369"/>
    </location>
</feature>
<keyword evidence="2" id="KW-0175">Coiled coil</keyword>
<feature type="domain" description="EF-hand" evidence="5">
    <location>
        <begin position="376"/>
        <end position="411"/>
    </location>
</feature>
<accession>A0AAN7FU46</accession>
<dbReference type="GO" id="GO:0005886">
    <property type="term" value="C:plasma membrane"/>
    <property type="evidence" value="ECO:0007669"/>
    <property type="project" value="TreeGrafter"/>
</dbReference>
<dbReference type="AlphaFoldDB" id="A0AAN7FU46"/>
<name>A0AAN7FU46_QUERU</name>
<evidence type="ECO:0000256" key="1">
    <source>
        <dbReference type="ARBA" id="ARBA00022837"/>
    </source>
</evidence>
<feature type="compositionally biased region" description="Polar residues" evidence="3">
    <location>
        <begin position="537"/>
        <end position="551"/>
    </location>
</feature>
<dbReference type="InterPro" id="IPR011992">
    <property type="entry name" value="EF-hand-dom_pair"/>
</dbReference>
<feature type="region of interest" description="Disordered" evidence="3">
    <location>
        <begin position="479"/>
        <end position="565"/>
    </location>
</feature>
<dbReference type="GO" id="GO:0005737">
    <property type="term" value="C:cytoplasm"/>
    <property type="evidence" value="ECO:0007669"/>
    <property type="project" value="TreeGrafter"/>
</dbReference>
<dbReference type="PROSITE" id="PS50031">
    <property type="entry name" value="EH"/>
    <property type="match status" value="2"/>
</dbReference>
<dbReference type="GO" id="GO:0005634">
    <property type="term" value="C:nucleus"/>
    <property type="evidence" value="ECO:0007669"/>
    <property type="project" value="TreeGrafter"/>
</dbReference>
<evidence type="ECO:0000313" key="6">
    <source>
        <dbReference type="EMBL" id="KAK4600268.1"/>
    </source>
</evidence>
<gene>
    <name evidence="6" type="ORF">RGQ29_010084</name>
</gene>
<keyword evidence="1" id="KW-0106">Calcium</keyword>
<evidence type="ECO:0000259" key="4">
    <source>
        <dbReference type="PROSITE" id="PS50031"/>
    </source>
</evidence>
<keyword evidence="7" id="KW-1185">Reference proteome</keyword>
<dbReference type="FunFam" id="1.10.238.10:FF:000350">
    <property type="entry name" value="Calcium-binding EF hand family protein"/>
    <property type="match status" value="1"/>
</dbReference>
<dbReference type="PROSITE" id="PS00018">
    <property type="entry name" value="EF_HAND_1"/>
    <property type="match status" value="1"/>
</dbReference>
<feature type="domain" description="EH" evidence="4">
    <location>
        <begin position="377"/>
        <end position="460"/>
    </location>
</feature>
<feature type="domain" description="EF-hand" evidence="5">
    <location>
        <begin position="5"/>
        <end position="40"/>
    </location>
</feature>
<evidence type="ECO:0008006" key="8">
    <source>
        <dbReference type="Google" id="ProtNLM"/>
    </source>
</evidence>
<feature type="region of interest" description="Disordered" evidence="3">
    <location>
        <begin position="274"/>
        <end position="374"/>
    </location>
</feature>
<evidence type="ECO:0000313" key="7">
    <source>
        <dbReference type="Proteomes" id="UP001324115"/>
    </source>
</evidence>
<feature type="domain" description="EF-hand" evidence="5">
    <location>
        <begin position="413"/>
        <end position="445"/>
    </location>
</feature>
<protein>
    <recommendedName>
        <fullName evidence="8">Epidermal growth factor receptor substrate 15-like 1</fullName>
    </recommendedName>
</protein>
<dbReference type="SMART" id="SM00054">
    <property type="entry name" value="EFh"/>
    <property type="match status" value="4"/>
</dbReference>
<dbReference type="InterPro" id="IPR002048">
    <property type="entry name" value="EF_hand_dom"/>
</dbReference>
<feature type="compositionally biased region" description="Low complexity" evidence="3">
    <location>
        <begin position="281"/>
        <end position="303"/>
    </location>
</feature>
<dbReference type="PANTHER" id="PTHR11216">
    <property type="entry name" value="EH DOMAIN"/>
    <property type="match status" value="1"/>
</dbReference>
<feature type="domain" description="EH" evidence="4">
    <location>
        <begin position="6"/>
        <end position="96"/>
    </location>
</feature>
<dbReference type="CDD" id="cd00052">
    <property type="entry name" value="EH"/>
    <property type="match status" value="2"/>
</dbReference>
<dbReference type="SUPFAM" id="SSF47473">
    <property type="entry name" value="EF-hand"/>
    <property type="match status" value="2"/>
</dbReference>
<dbReference type="InterPro" id="IPR018247">
    <property type="entry name" value="EF_Hand_1_Ca_BS"/>
</dbReference>
<feature type="coiled-coil region" evidence="2">
    <location>
        <begin position="596"/>
        <end position="634"/>
    </location>
</feature>
<dbReference type="EMBL" id="JAXUIC010000002">
    <property type="protein sequence ID" value="KAK4600268.1"/>
    <property type="molecule type" value="Genomic_DNA"/>
</dbReference>
<feature type="region of interest" description="Disordered" evidence="3">
    <location>
        <begin position="1088"/>
        <end position="1110"/>
    </location>
</feature>
<dbReference type="SMART" id="SM00027">
    <property type="entry name" value="EH"/>
    <property type="match status" value="2"/>
</dbReference>
<organism evidence="6 7">
    <name type="scientific">Quercus rubra</name>
    <name type="common">Northern red oak</name>
    <name type="synonym">Quercus borealis</name>
    <dbReference type="NCBI Taxonomy" id="3512"/>
    <lineage>
        <taxon>Eukaryota</taxon>
        <taxon>Viridiplantae</taxon>
        <taxon>Streptophyta</taxon>
        <taxon>Embryophyta</taxon>
        <taxon>Tracheophyta</taxon>
        <taxon>Spermatophyta</taxon>
        <taxon>Magnoliopsida</taxon>
        <taxon>eudicotyledons</taxon>
        <taxon>Gunneridae</taxon>
        <taxon>Pentapetalae</taxon>
        <taxon>rosids</taxon>
        <taxon>fabids</taxon>
        <taxon>Fagales</taxon>
        <taxon>Fagaceae</taxon>
        <taxon>Quercus</taxon>
    </lineage>
</organism>
<dbReference type="GO" id="GO:0016197">
    <property type="term" value="P:endosomal transport"/>
    <property type="evidence" value="ECO:0007669"/>
    <property type="project" value="TreeGrafter"/>
</dbReference>
<feature type="compositionally biased region" description="Basic and acidic residues" evidence="3">
    <location>
        <begin position="826"/>
        <end position="837"/>
    </location>
</feature>
<feature type="domain" description="EF-hand" evidence="5">
    <location>
        <begin position="41"/>
        <end position="74"/>
    </location>
</feature>
<evidence type="ECO:0000256" key="3">
    <source>
        <dbReference type="SAM" id="MobiDB-lite"/>
    </source>
</evidence>
<reference evidence="6 7" key="1">
    <citation type="journal article" date="2023" name="G3 (Bethesda)">
        <title>A haplotype-resolved chromosome-scale genome for Quercus rubra L. provides insights into the genetics of adaptive traits for red oak species.</title>
        <authorList>
            <person name="Kapoor B."/>
            <person name="Jenkins J."/>
            <person name="Schmutz J."/>
            <person name="Zhebentyayeva T."/>
            <person name="Kuelheim C."/>
            <person name="Coggeshall M."/>
            <person name="Heim C."/>
            <person name="Lasky J.R."/>
            <person name="Leites L."/>
            <person name="Islam-Faridi N."/>
            <person name="Romero-Severson J."/>
            <person name="DeLeo V.L."/>
            <person name="Lucas S.M."/>
            <person name="Lazic D."/>
            <person name="Gailing O."/>
            <person name="Carlson J."/>
            <person name="Staton M."/>
        </authorList>
    </citation>
    <scope>NUCLEOTIDE SEQUENCE [LARGE SCALE GENOMIC DNA]</scope>
    <source>
        <strain evidence="6">Pseudo-F2</strain>
    </source>
</reference>
<feature type="compositionally biased region" description="Polar residues" evidence="3">
    <location>
        <begin position="307"/>
        <end position="320"/>
    </location>
</feature>
<evidence type="ECO:0000259" key="5">
    <source>
        <dbReference type="PROSITE" id="PS50222"/>
    </source>
</evidence>
<feature type="compositionally biased region" description="Basic and acidic residues" evidence="3">
    <location>
        <begin position="791"/>
        <end position="801"/>
    </location>
</feature>
<dbReference type="PANTHER" id="PTHR11216:SF137">
    <property type="entry name" value="CALCIUM-BINDING EF HAND FAMILY PROTEIN"/>
    <property type="match status" value="1"/>
</dbReference>
<feature type="compositionally biased region" description="Polar residues" evidence="3">
    <location>
        <begin position="1094"/>
        <end position="1110"/>
    </location>
</feature>
<proteinExistence type="predicted"/>
<dbReference type="Gene3D" id="1.10.238.10">
    <property type="entry name" value="EF-hand"/>
    <property type="match status" value="2"/>
</dbReference>